<feature type="region of interest" description="Disordered" evidence="1">
    <location>
        <begin position="52"/>
        <end position="99"/>
    </location>
</feature>
<sequence>MALLRREGSIHAIDGKYPDKISDSDKEKIEGDALSMYFEGDKGVEASGLFVRGHTSQHGRSKSKYRSKSHLNKKNAECWGSHKKGPFERDCPMSKSKEK</sequence>
<protein>
    <submittedName>
        <fullName evidence="2">Uncharacterized protein</fullName>
    </submittedName>
</protein>
<evidence type="ECO:0000313" key="3">
    <source>
        <dbReference type="Proteomes" id="UP000824120"/>
    </source>
</evidence>
<keyword evidence="3" id="KW-1185">Reference proteome</keyword>
<feature type="compositionally biased region" description="Basic residues" evidence="1">
    <location>
        <begin position="55"/>
        <end position="73"/>
    </location>
</feature>
<dbReference type="Proteomes" id="UP000824120">
    <property type="component" value="Chromosome 1"/>
</dbReference>
<name>A0A9J6AZ93_SOLCO</name>
<gene>
    <name evidence="2" type="ORF">H5410_001335</name>
</gene>
<organism evidence="2 3">
    <name type="scientific">Solanum commersonii</name>
    <name type="common">Commerson's wild potato</name>
    <name type="synonym">Commerson's nightshade</name>
    <dbReference type="NCBI Taxonomy" id="4109"/>
    <lineage>
        <taxon>Eukaryota</taxon>
        <taxon>Viridiplantae</taxon>
        <taxon>Streptophyta</taxon>
        <taxon>Embryophyta</taxon>
        <taxon>Tracheophyta</taxon>
        <taxon>Spermatophyta</taxon>
        <taxon>Magnoliopsida</taxon>
        <taxon>eudicotyledons</taxon>
        <taxon>Gunneridae</taxon>
        <taxon>Pentapetalae</taxon>
        <taxon>asterids</taxon>
        <taxon>lamiids</taxon>
        <taxon>Solanales</taxon>
        <taxon>Solanaceae</taxon>
        <taxon>Solanoideae</taxon>
        <taxon>Solaneae</taxon>
        <taxon>Solanum</taxon>
    </lineage>
</organism>
<comment type="caution">
    <text evidence="2">The sequence shown here is derived from an EMBL/GenBank/DDBJ whole genome shotgun (WGS) entry which is preliminary data.</text>
</comment>
<reference evidence="2 3" key="1">
    <citation type="submission" date="2020-09" db="EMBL/GenBank/DDBJ databases">
        <title>De no assembly of potato wild relative species, Solanum commersonii.</title>
        <authorList>
            <person name="Cho K."/>
        </authorList>
    </citation>
    <scope>NUCLEOTIDE SEQUENCE [LARGE SCALE GENOMIC DNA]</scope>
    <source>
        <strain evidence="2">LZ3.2</strain>
        <tissue evidence="2">Leaf</tissue>
    </source>
</reference>
<evidence type="ECO:0000256" key="1">
    <source>
        <dbReference type="SAM" id="MobiDB-lite"/>
    </source>
</evidence>
<accession>A0A9J6AZ93</accession>
<dbReference type="EMBL" id="JACXVP010000001">
    <property type="protein sequence ID" value="KAG5629618.1"/>
    <property type="molecule type" value="Genomic_DNA"/>
</dbReference>
<dbReference type="OrthoDB" id="1319885at2759"/>
<feature type="compositionally biased region" description="Basic and acidic residues" evidence="1">
    <location>
        <begin position="85"/>
        <end position="99"/>
    </location>
</feature>
<feature type="non-terminal residue" evidence="2">
    <location>
        <position position="99"/>
    </location>
</feature>
<evidence type="ECO:0000313" key="2">
    <source>
        <dbReference type="EMBL" id="KAG5629618.1"/>
    </source>
</evidence>
<proteinExistence type="predicted"/>
<dbReference type="AlphaFoldDB" id="A0A9J6AZ93"/>